<name>A0A1I1ZRK4_9ACTN</name>
<evidence type="ECO:0000313" key="1">
    <source>
        <dbReference type="EMBL" id="MDU8999377.1"/>
    </source>
</evidence>
<accession>A0A1I1ZRK4</accession>
<dbReference type="Proteomes" id="UP000181942">
    <property type="component" value="Unassembled WGS sequence"/>
</dbReference>
<evidence type="ECO:0000313" key="2">
    <source>
        <dbReference type="EMBL" id="SFE34404.1"/>
    </source>
</evidence>
<evidence type="ECO:0000313" key="4">
    <source>
        <dbReference type="Proteomes" id="UP001257627"/>
    </source>
</evidence>
<dbReference type="GeneID" id="93996000"/>
<reference evidence="2 3" key="1">
    <citation type="submission" date="2016-10" db="EMBL/GenBank/DDBJ databases">
        <authorList>
            <person name="de Groot N.N."/>
        </authorList>
    </citation>
    <scope>NUCLEOTIDE SEQUENCE [LARGE SCALE GENOMIC DNA]</scope>
    <source>
        <strain evidence="2 3">OK461</strain>
    </source>
</reference>
<dbReference type="Proteomes" id="UP001257627">
    <property type="component" value="Unassembled WGS sequence"/>
</dbReference>
<dbReference type="AlphaFoldDB" id="A0A1I1ZRK4"/>
<organism evidence="2 3">
    <name type="scientific">Streptomyces mirabilis</name>
    <dbReference type="NCBI Taxonomy" id="68239"/>
    <lineage>
        <taxon>Bacteria</taxon>
        <taxon>Bacillati</taxon>
        <taxon>Actinomycetota</taxon>
        <taxon>Actinomycetes</taxon>
        <taxon>Kitasatosporales</taxon>
        <taxon>Streptomycetaceae</taxon>
        <taxon>Streptomyces</taxon>
    </lineage>
</organism>
<evidence type="ECO:0000313" key="3">
    <source>
        <dbReference type="Proteomes" id="UP000181942"/>
    </source>
</evidence>
<dbReference type="RefSeq" id="WP_054228798.1">
    <property type="nucleotide sequence ID" value="NZ_BMUQ01000003.1"/>
</dbReference>
<dbReference type="EMBL" id="JARAKF010000001">
    <property type="protein sequence ID" value="MDU8999377.1"/>
    <property type="molecule type" value="Genomic_DNA"/>
</dbReference>
<gene>
    <name evidence="1" type="ORF">PU648_44915</name>
    <name evidence="2" type="ORF">SAMN02787118_101393</name>
</gene>
<keyword evidence="4" id="KW-1185">Reference proteome</keyword>
<reference evidence="1 4" key="2">
    <citation type="submission" date="2023-02" db="EMBL/GenBank/DDBJ databases">
        <authorList>
            <person name="Maleckis M."/>
        </authorList>
    </citation>
    <scope>NUCLEOTIDE SEQUENCE [LARGE SCALE GENOMIC DNA]</scope>
    <source>
        <strain evidence="1 4">P8-A2</strain>
    </source>
</reference>
<proteinExistence type="predicted"/>
<protein>
    <submittedName>
        <fullName evidence="2">Uncharacterized protein</fullName>
    </submittedName>
</protein>
<dbReference type="EMBL" id="FONR01000001">
    <property type="protein sequence ID" value="SFE34404.1"/>
    <property type="molecule type" value="Genomic_DNA"/>
</dbReference>
<sequence length="73" mass="7906">MPGELHVIVYPPSPTDGSRQVRVNGELLTAHSLRDLAAFLRYAGLEGIDEVDVANSRVIEWHGGGPEAWSPPT</sequence>
<dbReference type="OrthoDB" id="4255520at2"/>